<sequence>MFGHPTVLPQIAVSGITNNRMAQVAPYDDAADAYAPVSGFSSTRAIARGVIAANRHRHLYRCQGLIMAYRRFWTFVWVGMFIRQLIQLFRQRIVNGAAL</sequence>
<name>A0A4U9V9J1_SERFO</name>
<proteinExistence type="predicted"/>
<gene>
    <name evidence="1" type="ORF">NCTC12965_04386</name>
</gene>
<reference evidence="1" key="1">
    <citation type="submission" date="2019-05" db="EMBL/GenBank/DDBJ databases">
        <authorList>
            <consortium name="Pathogen Informatics"/>
        </authorList>
    </citation>
    <scope>NUCLEOTIDE SEQUENCE [LARGE SCALE GENOMIC DNA]</scope>
    <source>
        <strain evidence="1">NCTC12965</strain>
    </source>
</reference>
<accession>A0A4U9V9J1</accession>
<organism evidence="1">
    <name type="scientific">Serratia fonticola</name>
    <dbReference type="NCBI Taxonomy" id="47917"/>
    <lineage>
        <taxon>Bacteria</taxon>
        <taxon>Pseudomonadati</taxon>
        <taxon>Pseudomonadota</taxon>
        <taxon>Gammaproteobacteria</taxon>
        <taxon>Enterobacterales</taxon>
        <taxon>Yersiniaceae</taxon>
        <taxon>Serratia</taxon>
    </lineage>
</organism>
<evidence type="ECO:0000313" key="1">
    <source>
        <dbReference type="EMBL" id="VTR39704.1"/>
    </source>
</evidence>
<protein>
    <submittedName>
        <fullName evidence="1">Uncharacterized protein</fullName>
    </submittedName>
</protein>
<dbReference type="AlphaFoldDB" id="A0A4U9V9J1"/>
<dbReference type="EMBL" id="CABEEZ010000097">
    <property type="protein sequence ID" value="VTR39704.1"/>
    <property type="molecule type" value="Genomic_DNA"/>
</dbReference>